<name>A0ACB8MCN7_CITSI</name>
<sequence length="158" mass="18257">MIGETNLSVSIEMLVNKLASEAILLFSLQEQIQSDLKKWKKILFETEVLWRKLLLQEPVAADQPCTSKLRKLVPSCCTSFTPQSIKFDYSMLSKIKASDSRFEEILTQKDQLELKEKSLGKSRKDRQRLPAVHLVNESTIYGREKEENEIVELLVRDD</sequence>
<proteinExistence type="predicted"/>
<protein>
    <submittedName>
        <fullName evidence="1">Uncharacterized protein</fullName>
    </submittedName>
</protein>
<gene>
    <name evidence="1" type="ORF">KPL71_009218</name>
</gene>
<keyword evidence="2" id="KW-1185">Reference proteome</keyword>
<dbReference type="Proteomes" id="UP000829398">
    <property type="component" value="Chromosome 3"/>
</dbReference>
<dbReference type="EMBL" id="CM039172">
    <property type="protein sequence ID" value="KAH9783199.1"/>
    <property type="molecule type" value="Genomic_DNA"/>
</dbReference>
<accession>A0ACB8MCN7</accession>
<evidence type="ECO:0000313" key="2">
    <source>
        <dbReference type="Proteomes" id="UP000829398"/>
    </source>
</evidence>
<reference evidence="2" key="1">
    <citation type="journal article" date="2023" name="Hortic. Res.">
        <title>A chromosome-level phased genome enabling allele-level studies in sweet orange: a case study on citrus Huanglongbing tolerance.</title>
        <authorList>
            <person name="Wu B."/>
            <person name="Yu Q."/>
            <person name="Deng Z."/>
            <person name="Duan Y."/>
            <person name="Luo F."/>
            <person name="Gmitter F. Jr."/>
        </authorList>
    </citation>
    <scope>NUCLEOTIDE SEQUENCE [LARGE SCALE GENOMIC DNA]</scope>
    <source>
        <strain evidence="2">cv. Valencia</strain>
    </source>
</reference>
<evidence type="ECO:0000313" key="1">
    <source>
        <dbReference type="EMBL" id="KAH9783199.1"/>
    </source>
</evidence>
<comment type="caution">
    <text evidence="1">The sequence shown here is derived from an EMBL/GenBank/DDBJ whole genome shotgun (WGS) entry which is preliminary data.</text>
</comment>
<organism evidence="1 2">
    <name type="scientific">Citrus sinensis</name>
    <name type="common">Sweet orange</name>
    <name type="synonym">Citrus aurantium var. sinensis</name>
    <dbReference type="NCBI Taxonomy" id="2711"/>
    <lineage>
        <taxon>Eukaryota</taxon>
        <taxon>Viridiplantae</taxon>
        <taxon>Streptophyta</taxon>
        <taxon>Embryophyta</taxon>
        <taxon>Tracheophyta</taxon>
        <taxon>Spermatophyta</taxon>
        <taxon>Magnoliopsida</taxon>
        <taxon>eudicotyledons</taxon>
        <taxon>Gunneridae</taxon>
        <taxon>Pentapetalae</taxon>
        <taxon>rosids</taxon>
        <taxon>malvids</taxon>
        <taxon>Sapindales</taxon>
        <taxon>Rutaceae</taxon>
        <taxon>Aurantioideae</taxon>
        <taxon>Citrus</taxon>
    </lineage>
</organism>